<sequence>MPRRSPGEIRAQLPRRVNRVQHRRAPVIRGLSASANRQIAHFERVHGFPAGEVAHAFRRWSSTARRPRRDVTLFYGYDGTDLRSGCYHVRTLLELTLHILRTKARRELRAVITPVDDQILRRTVNNPFEAPDLPWWKRRIEL</sequence>
<name>A0ABN3M4N7_9ACTN</name>
<comment type="caution">
    <text evidence="1">The sequence shown here is derived from an EMBL/GenBank/DDBJ whole genome shotgun (WGS) entry which is preliminary data.</text>
</comment>
<evidence type="ECO:0008006" key="3">
    <source>
        <dbReference type="Google" id="ProtNLM"/>
    </source>
</evidence>
<protein>
    <recommendedName>
        <fullName evidence="3">Transposase</fullName>
    </recommendedName>
</protein>
<evidence type="ECO:0000313" key="1">
    <source>
        <dbReference type="EMBL" id="GAA2495835.1"/>
    </source>
</evidence>
<proteinExistence type="predicted"/>
<dbReference type="EMBL" id="BAAATA010000020">
    <property type="protein sequence ID" value="GAA2495835.1"/>
    <property type="molecule type" value="Genomic_DNA"/>
</dbReference>
<organism evidence="1 2">
    <name type="scientific">Streptomyces thermolineatus</name>
    <dbReference type="NCBI Taxonomy" id="44033"/>
    <lineage>
        <taxon>Bacteria</taxon>
        <taxon>Bacillati</taxon>
        <taxon>Actinomycetota</taxon>
        <taxon>Actinomycetes</taxon>
        <taxon>Kitasatosporales</taxon>
        <taxon>Streptomycetaceae</taxon>
        <taxon>Streptomyces</taxon>
    </lineage>
</organism>
<keyword evidence="2" id="KW-1185">Reference proteome</keyword>
<evidence type="ECO:0000313" key="2">
    <source>
        <dbReference type="Proteomes" id="UP001501358"/>
    </source>
</evidence>
<dbReference type="Proteomes" id="UP001501358">
    <property type="component" value="Unassembled WGS sequence"/>
</dbReference>
<gene>
    <name evidence="1" type="ORF">GCM10010406_35130</name>
</gene>
<reference evidence="1 2" key="1">
    <citation type="journal article" date="2019" name="Int. J. Syst. Evol. Microbiol.">
        <title>The Global Catalogue of Microorganisms (GCM) 10K type strain sequencing project: providing services to taxonomists for standard genome sequencing and annotation.</title>
        <authorList>
            <consortium name="The Broad Institute Genomics Platform"/>
            <consortium name="The Broad Institute Genome Sequencing Center for Infectious Disease"/>
            <person name="Wu L."/>
            <person name="Ma J."/>
        </authorList>
    </citation>
    <scope>NUCLEOTIDE SEQUENCE [LARGE SCALE GENOMIC DNA]</scope>
    <source>
        <strain evidence="1 2">JCM 6307</strain>
    </source>
</reference>
<accession>A0ABN3M4N7</accession>